<dbReference type="PANTHER" id="PTHR11709">
    <property type="entry name" value="MULTI-COPPER OXIDASE"/>
    <property type="match status" value="1"/>
</dbReference>
<dbReference type="PANTHER" id="PTHR11709:SF394">
    <property type="entry name" value="FI03373P-RELATED"/>
    <property type="match status" value="1"/>
</dbReference>
<evidence type="ECO:0000256" key="9">
    <source>
        <dbReference type="ARBA" id="ARBA00023002"/>
    </source>
</evidence>
<dbReference type="Gene3D" id="2.60.40.420">
    <property type="entry name" value="Cupredoxins - blue copper proteins"/>
    <property type="match status" value="3"/>
</dbReference>
<evidence type="ECO:0000259" key="14">
    <source>
        <dbReference type="Pfam" id="PF07732"/>
    </source>
</evidence>
<feature type="non-terminal residue" evidence="15">
    <location>
        <position position="1"/>
    </location>
</feature>
<comment type="caution">
    <text evidence="15">The sequence shown here is derived from an EMBL/GenBank/DDBJ whole genome shotgun (WGS) entry which is preliminary data.</text>
</comment>
<protein>
    <recommendedName>
        <fullName evidence="6">Copper-containing nitrite reductase</fullName>
        <ecNumber evidence="5">1.7.2.1</ecNumber>
    </recommendedName>
</protein>
<keyword evidence="7 12" id="KW-0479">Metal-binding</keyword>
<dbReference type="GO" id="GO:0050421">
    <property type="term" value="F:nitrite reductase (NO-forming) activity"/>
    <property type="evidence" value="ECO:0007669"/>
    <property type="project" value="UniProtKB-EC"/>
</dbReference>
<dbReference type="InterPro" id="IPR001287">
    <property type="entry name" value="NO2-reductase_Cu"/>
</dbReference>
<dbReference type="InterPro" id="IPR045087">
    <property type="entry name" value="Cu-oxidase_fam"/>
</dbReference>
<gene>
    <name evidence="15" type="ORF">HZZ05_10590</name>
</gene>
<dbReference type="AlphaFoldDB" id="A0A853EL20"/>
<organism evidence="15 16">
    <name type="scientific">Actinomyces bowdenii</name>
    <dbReference type="NCBI Taxonomy" id="131109"/>
    <lineage>
        <taxon>Bacteria</taxon>
        <taxon>Bacillati</taxon>
        <taxon>Actinomycetota</taxon>
        <taxon>Actinomycetes</taxon>
        <taxon>Actinomycetales</taxon>
        <taxon>Actinomycetaceae</taxon>
        <taxon>Actinomyces</taxon>
    </lineage>
</organism>
<name>A0A853EL20_9ACTO</name>
<proteinExistence type="inferred from homology"/>
<feature type="binding site" description="type 1 copper site" evidence="12">
    <location>
        <position position="262"/>
    </location>
    <ligand>
        <name>Cu cation</name>
        <dbReference type="ChEBI" id="CHEBI:23378"/>
        <label>1</label>
    </ligand>
</feature>
<feature type="domain" description="Plastocyanin-like" evidence="14">
    <location>
        <begin position="181"/>
        <end position="285"/>
    </location>
</feature>
<evidence type="ECO:0000256" key="2">
    <source>
        <dbReference type="ARBA" id="ARBA00001973"/>
    </source>
</evidence>
<evidence type="ECO:0000256" key="12">
    <source>
        <dbReference type="PIRSR" id="PIRSR601287-1"/>
    </source>
</evidence>
<evidence type="ECO:0000256" key="8">
    <source>
        <dbReference type="ARBA" id="ARBA00022737"/>
    </source>
</evidence>
<feature type="binding site" description="type 1 copper site" evidence="12">
    <location>
        <position position="276"/>
    </location>
    <ligand>
        <name>Cu cation</name>
        <dbReference type="ChEBI" id="CHEBI:23378"/>
        <label>1</label>
    </ligand>
</feature>
<dbReference type="SUPFAM" id="SSF49503">
    <property type="entry name" value="Cupredoxins"/>
    <property type="match status" value="3"/>
</dbReference>
<dbReference type="EMBL" id="JACBXV010000174">
    <property type="protein sequence ID" value="NYS69949.1"/>
    <property type="molecule type" value="Genomic_DNA"/>
</dbReference>
<accession>A0A853EL20</accession>
<dbReference type="RefSeq" id="WP_179901206.1">
    <property type="nucleotide sequence ID" value="NZ_JACBXV010000174.1"/>
</dbReference>
<dbReference type="GO" id="GO:0005507">
    <property type="term" value="F:copper ion binding"/>
    <property type="evidence" value="ECO:0007669"/>
    <property type="project" value="InterPro"/>
</dbReference>
<evidence type="ECO:0000256" key="13">
    <source>
        <dbReference type="SAM" id="MobiDB-lite"/>
    </source>
</evidence>
<comment type="cofactor">
    <cofactor evidence="2 12">
        <name>Cu(2+)</name>
        <dbReference type="ChEBI" id="CHEBI:29036"/>
    </cofactor>
</comment>
<dbReference type="InterPro" id="IPR008972">
    <property type="entry name" value="Cupredoxin"/>
</dbReference>
<evidence type="ECO:0000256" key="5">
    <source>
        <dbReference type="ARBA" id="ARBA00011882"/>
    </source>
</evidence>
<evidence type="ECO:0000256" key="1">
    <source>
        <dbReference type="ARBA" id="ARBA00001960"/>
    </source>
</evidence>
<feature type="compositionally biased region" description="Basic and acidic residues" evidence="13">
    <location>
        <begin position="123"/>
        <end position="133"/>
    </location>
</feature>
<evidence type="ECO:0000256" key="11">
    <source>
        <dbReference type="ARBA" id="ARBA00049340"/>
    </source>
</evidence>
<evidence type="ECO:0000256" key="4">
    <source>
        <dbReference type="ARBA" id="ARBA00011233"/>
    </source>
</evidence>
<dbReference type="PRINTS" id="PR00695">
    <property type="entry name" value="CUNO2RDTASE"/>
</dbReference>
<feature type="region of interest" description="Disordered" evidence="13">
    <location>
        <begin position="110"/>
        <end position="141"/>
    </location>
</feature>
<feature type="binding site" description="type 1 copper site" evidence="12">
    <location>
        <position position="420"/>
    </location>
    <ligand>
        <name>Cu cation</name>
        <dbReference type="ChEBI" id="CHEBI:23378"/>
        <label>1</label>
    </ligand>
</feature>
<comment type="similarity">
    <text evidence="3">Belongs to the multicopper oxidase family.</text>
</comment>
<feature type="compositionally biased region" description="Low complexity" evidence="13">
    <location>
        <begin position="110"/>
        <end position="119"/>
    </location>
</feature>
<dbReference type="InterPro" id="IPR011707">
    <property type="entry name" value="Cu-oxidase-like_N"/>
</dbReference>
<dbReference type="CDD" id="cd04208">
    <property type="entry name" value="CuRO_2_CuNIR"/>
    <property type="match status" value="1"/>
</dbReference>
<feature type="binding site" description="type 1 copper site" evidence="12">
    <location>
        <position position="271"/>
    </location>
    <ligand>
        <name>Cu cation</name>
        <dbReference type="ChEBI" id="CHEBI:23378"/>
        <label>1</label>
    </ligand>
</feature>
<feature type="binding site" description="type 1 copper site" evidence="12">
    <location>
        <position position="223"/>
    </location>
    <ligand>
        <name>Cu cation</name>
        <dbReference type="ChEBI" id="CHEBI:23378"/>
        <label>1</label>
    </ligand>
</feature>
<evidence type="ECO:0000256" key="10">
    <source>
        <dbReference type="ARBA" id="ARBA00023008"/>
    </source>
</evidence>
<evidence type="ECO:0000256" key="7">
    <source>
        <dbReference type="ARBA" id="ARBA00022723"/>
    </source>
</evidence>
<reference evidence="15 16" key="1">
    <citation type="submission" date="2020-07" db="EMBL/GenBank/DDBJ databases">
        <title>MOT database genomes.</title>
        <authorList>
            <person name="Joseph S."/>
            <person name="Aduse-Opoku J."/>
            <person name="Hashim A."/>
            <person name="Wade W."/>
            <person name="Curtis M."/>
        </authorList>
    </citation>
    <scope>NUCLEOTIDE SEQUENCE [LARGE SCALE GENOMIC DNA]</scope>
    <source>
        <strain evidence="15 16">WMus004</strain>
    </source>
</reference>
<dbReference type="EC" id="1.7.2.1" evidence="5"/>
<feature type="binding site" description="type 1 copper site" evidence="12">
    <location>
        <position position="228"/>
    </location>
    <ligand>
        <name>Cu cation</name>
        <dbReference type="ChEBI" id="CHEBI:23378"/>
        <label>1</label>
    </ligand>
</feature>
<evidence type="ECO:0000256" key="6">
    <source>
        <dbReference type="ARBA" id="ARBA00017290"/>
    </source>
</evidence>
<comment type="catalytic activity">
    <reaction evidence="11">
        <text>nitric oxide + Fe(III)-[cytochrome c] + H2O = Fe(II)-[cytochrome c] + nitrite + 2 H(+)</text>
        <dbReference type="Rhea" id="RHEA:15233"/>
        <dbReference type="Rhea" id="RHEA-COMP:10350"/>
        <dbReference type="Rhea" id="RHEA-COMP:14399"/>
        <dbReference type="ChEBI" id="CHEBI:15377"/>
        <dbReference type="ChEBI" id="CHEBI:15378"/>
        <dbReference type="ChEBI" id="CHEBI:16301"/>
        <dbReference type="ChEBI" id="CHEBI:16480"/>
        <dbReference type="ChEBI" id="CHEBI:29033"/>
        <dbReference type="ChEBI" id="CHEBI:29034"/>
        <dbReference type="EC" id="1.7.2.1"/>
    </reaction>
</comment>
<keyword evidence="10 12" id="KW-0186">Copper</keyword>
<evidence type="ECO:0000313" key="15">
    <source>
        <dbReference type="EMBL" id="NYS69949.1"/>
    </source>
</evidence>
<dbReference type="Proteomes" id="UP000572528">
    <property type="component" value="Unassembled WGS sequence"/>
</dbReference>
<comment type="subunit">
    <text evidence="4">Homotrimer.</text>
</comment>
<sequence length="437" mass="45240">GSMGAGSGGDAVAATGRTVELTVTATGMRFVPETVEVAPGDRLVITLDNPTDLVHDLVLETGATTGRIAAGATGTLDAGVITGPTEGWCSIAGHRAQGMVFHITTAGASAAAGQDSSGGDQAGHGDHSGHSDQEGPAATPDYEARLPEDFTAVEAALPPAPSTSGGPVTHRHTLTVTERVMEVGAGCTQRRMTFNAQVPGPVLRGSVGDTFEITLVNDGTMSHSIDFHAGITPPDEAMRSIDPGQSLDYRFTAQHSGIWLYHCSTAPMSLHLAAGMHGAVVIDPPGLGAVDKEFIVVASEVYLGAQGGEPDSRKISARTPDLMTFNGVAFQYAQRPLEARVGQRLRFWVLDAGPSLATSFHIVGLQFDQVFHEGAWTLGGPQGIGQAWSGGSQALGLQPAQGGFVECVAKEPGNYVLVTHSFADMEKGAKGILRISA</sequence>
<feature type="binding site" description="type 1 copper site" evidence="12">
    <location>
        <position position="263"/>
    </location>
    <ligand>
        <name>Cu cation</name>
        <dbReference type="ChEBI" id="CHEBI:23378"/>
        <label>1</label>
    </ligand>
</feature>
<dbReference type="Pfam" id="PF07732">
    <property type="entry name" value="Cu-oxidase_3"/>
    <property type="match status" value="1"/>
</dbReference>
<evidence type="ECO:0000256" key="3">
    <source>
        <dbReference type="ARBA" id="ARBA00010609"/>
    </source>
</evidence>
<keyword evidence="8" id="KW-0677">Repeat</keyword>
<dbReference type="CDD" id="cd11020">
    <property type="entry name" value="CuRO_1_CuNIR"/>
    <property type="match status" value="1"/>
</dbReference>
<keyword evidence="9" id="KW-0560">Oxidoreductase</keyword>
<evidence type="ECO:0000313" key="16">
    <source>
        <dbReference type="Proteomes" id="UP000572528"/>
    </source>
</evidence>
<comment type="cofactor">
    <cofactor evidence="1 12">
        <name>Cu(+)</name>
        <dbReference type="ChEBI" id="CHEBI:49552"/>
    </cofactor>
</comment>